<reference evidence="2" key="3">
    <citation type="submission" date="2025-09" db="UniProtKB">
        <authorList>
            <consortium name="Ensembl"/>
        </authorList>
    </citation>
    <scope>IDENTIFICATION</scope>
</reference>
<evidence type="ECO:0000313" key="2">
    <source>
        <dbReference type="Ensembl" id="ENSCSAVP00000004944.1"/>
    </source>
</evidence>
<dbReference type="AlphaFoldDB" id="H2YHZ5"/>
<dbReference type="InParanoid" id="H2YHZ5"/>
<feature type="region of interest" description="Disordered" evidence="1">
    <location>
        <begin position="1"/>
        <end position="21"/>
    </location>
</feature>
<protein>
    <submittedName>
        <fullName evidence="2">Uncharacterized protein</fullName>
    </submittedName>
</protein>
<reference evidence="2" key="2">
    <citation type="submission" date="2025-08" db="UniProtKB">
        <authorList>
            <consortium name="Ensembl"/>
        </authorList>
    </citation>
    <scope>IDENTIFICATION</scope>
</reference>
<name>H2YHZ5_CIOSA</name>
<evidence type="ECO:0000256" key="1">
    <source>
        <dbReference type="SAM" id="MobiDB-lite"/>
    </source>
</evidence>
<dbReference type="Ensembl" id="ENSCSAVT00000005013.1">
    <property type="protein sequence ID" value="ENSCSAVP00000004944.1"/>
    <property type="gene ID" value="ENSCSAVG00000002944.1"/>
</dbReference>
<reference evidence="3" key="1">
    <citation type="submission" date="2003-08" db="EMBL/GenBank/DDBJ databases">
        <authorList>
            <person name="Birren B."/>
            <person name="Nusbaum C."/>
            <person name="Abebe A."/>
            <person name="Abouelleil A."/>
            <person name="Adekoya E."/>
            <person name="Ait-zahra M."/>
            <person name="Allen N."/>
            <person name="Allen T."/>
            <person name="An P."/>
            <person name="Anderson M."/>
            <person name="Anderson S."/>
            <person name="Arachchi H."/>
            <person name="Armbruster J."/>
            <person name="Bachantsang P."/>
            <person name="Baldwin J."/>
            <person name="Barry A."/>
            <person name="Bayul T."/>
            <person name="Blitshsteyn B."/>
            <person name="Bloom T."/>
            <person name="Blye J."/>
            <person name="Boguslavskiy L."/>
            <person name="Borowsky M."/>
            <person name="Boukhgalter B."/>
            <person name="Brunache A."/>
            <person name="Butler J."/>
            <person name="Calixte N."/>
            <person name="Calvo S."/>
            <person name="Camarata J."/>
            <person name="Campo K."/>
            <person name="Chang J."/>
            <person name="Cheshatsang Y."/>
            <person name="Citroen M."/>
            <person name="Collymore A."/>
            <person name="Considine T."/>
            <person name="Cook A."/>
            <person name="Cooke P."/>
            <person name="Corum B."/>
            <person name="Cuomo C."/>
            <person name="David R."/>
            <person name="Dawoe T."/>
            <person name="Degray S."/>
            <person name="Dodge S."/>
            <person name="Dooley K."/>
            <person name="Dorje P."/>
            <person name="Dorjee K."/>
            <person name="Dorris L."/>
            <person name="Duffey N."/>
            <person name="Dupes A."/>
            <person name="Elkins T."/>
            <person name="Engels R."/>
            <person name="Erickson J."/>
            <person name="Farina A."/>
            <person name="Faro S."/>
            <person name="Ferreira P."/>
            <person name="Fischer H."/>
            <person name="Fitzgerald M."/>
            <person name="Foley K."/>
            <person name="Gage D."/>
            <person name="Galagan J."/>
            <person name="Gearin G."/>
            <person name="Gnerre S."/>
            <person name="Gnirke A."/>
            <person name="Goyette A."/>
            <person name="Graham J."/>
            <person name="Grandbois E."/>
            <person name="Gyaltsen K."/>
            <person name="Hafez N."/>
            <person name="Hagopian D."/>
            <person name="Hagos B."/>
            <person name="Hall J."/>
            <person name="Hatcher B."/>
            <person name="Heller A."/>
            <person name="Higgins H."/>
            <person name="Honan T."/>
            <person name="Horn A."/>
            <person name="Houde N."/>
            <person name="Hughes L."/>
            <person name="Hulme W."/>
            <person name="Husby E."/>
            <person name="Iliev I."/>
            <person name="Jaffe D."/>
            <person name="Jones C."/>
            <person name="Kamal M."/>
            <person name="Kamat A."/>
            <person name="Kamvysselis M."/>
            <person name="Karlsson E."/>
            <person name="Kells C."/>
            <person name="Kieu A."/>
            <person name="Kisner P."/>
            <person name="Kodira C."/>
            <person name="Kulbokas E."/>
            <person name="Labutti K."/>
            <person name="Lama D."/>
            <person name="Landers T."/>
            <person name="Leger J."/>
            <person name="Levine S."/>
            <person name="Lewis D."/>
            <person name="Lewis T."/>
            <person name="Lindblad-toh K."/>
            <person name="Liu X."/>
            <person name="Lokyitsang T."/>
            <person name="Lokyitsang Y."/>
            <person name="Lucien O."/>
            <person name="Lui A."/>
            <person name="Ma L.J."/>
            <person name="Mabbitt R."/>
            <person name="Macdonald J."/>
            <person name="Maclean C."/>
            <person name="Major J."/>
            <person name="Manning J."/>
            <person name="Marabella R."/>
            <person name="Maru K."/>
            <person name="Matthews C."/>
            <person name="Mauceli E."/>
            <person name="Mccarthy M."/>
            <person name="Mcdonough S."/>
            <person name="Mcghee T."/>
            <person name="Meldrim J."/>
            <person name="Meneus L."/>
            <person name="Mesirov J."/>
            <person name="Mihalev A."/>
            <person name="Mihova T."/>
            <person name="Mikkelsen T."/>
            <person name="Mlenga V."/>
            <person name="Moru K."/>
            <person name="Mozes J."/>
            <person name="Mulrain L."/>
            <person name="Munson G."/>
            <person name="Naylor J."/>
            <person name="Newes C."/>
            <person name="Nguyen C."/>
            <person name="Nguyen N."/>
            <person name="Nguyen T."/>
            <person name="Nicol R."/>
            <person name="Nielsen C."/>
            <person name="Nizzari M."/>
            <person name="Norbu C."/>
            <person name="Norbu N."/>
            <person name="O'donnell P."/>
            <person name="Okoawo O."/>
            <person name="O'leary S."/>
            <person name="Omotosho B."/>
            <person name="O'neill K."/>
            <person name="Osman S."/>
            <person name="Parker S."/>
            <person name="Perrin D."/>
            <person name="Phunkhang P."/>
            <person name="Piqani B."/>
            <person name="Purcell S."/>
            <person name="Rachupka T."/>
            <person name="Ramasamy U."/>
            <person name="Rameau R."/>
            <person name="Ray V."/>
            <person name="Raymond C."/>
            <person name="Retta R."/>
            <person name="Richardson S."/>
            <person name="Rise C."/>
            <person name="Rodriguez J."/>
            <person name="Rogers J."/>
            <person name="Rogov P."/>
            <person name="Rutman M."/>
            <person name="Schupbach R."/>
            <person name="Seaman C."/>
            <person name="Settipalli S."/>
            <person name="Sharpe T."/>
            <person name="Sheridan J."/>
            <person name="Sherpa N."/>
            <person name="Shi J."/>
            <person name="Smirnov S."/>
            <person name="Smith C."/>
            <person name="Sougnez C."/>
            <person name="Spencer B."/>
            <person name="Stalker J."/>
            <person name="Stange-thomann N."/>
            <person name="Stavropoulos S."/>
            <person name="Stetson K."/>
            <person name="Stone C."/>
            <person name="Stone S."/>
            <person name="Stubbs M."/>
            <person name="Talamas J."/>
            <person name="Tchuinga P."/>
            <person name="Tenzing P."/>
            <person name="Tesfaye S."/>
            <person name="Theodore J."/>
            <person name="Thoulutsang Y."/>
            <person name="Topham K."/>
            <person name="Towey S."/>
            <person name="Tsamla T."/>
            <person name="Tsomo N."/>
            <person name="Vallee D."/>
            <person name="Vassiliev H."/>
            <person name="Venkataraman V."/>
            <person name="Vinson J."/>
            <person name="Vo A."/>
            <person name="Wade C."/>
            <person name="Wang S."/>
            <person name="Wangchuk T."/>
            <person name="Wangdi T."/>
            <person name="Whittaker C."/>
            <person name="Wilkinson J."/>
            <person name="Wu Y."/>
            <person name="Wyman D."/>
            <person name="Yadav S."/>
            <person name="Yang S."/>
            <person name="Yang X."/>
            <person name="Yeager S."/>
            <person name="Yee E."/>
            <person name="Young G."/>
            <person name="Zainoun J."/>
            <person name="Zembeck L."/>
            <person name="Zimmer A."/>
            <person name="Zody M."/>
            <person name="Lander E."/>
        </authorList>
    </citation>
    <scope>NUCLEOTIDE SEQUENCE [LARGE SCALE GENOMIC DNA]</scope>
</reference>
<accession>H2YHZ5</accession>
<proteinExistence type="predicted"/>
<dbReference type="GeneTree" id="ENSGT00940000173570"/>
<dbReference type="HOGENOM" id="CLU_3092594_0_0_1"/>
<dbReference type="Proteomes" id="UP000007875">
    <property type="component" value="Unassembled WGS sequence"/>
</dbReference>
<sequence length="52" mass="5908">MASEKQNKLLKKKNSKSKTNTSEMAHIMKGWHSAVYHKSVFTLSNDLANENT</sequence>
<evidence type="ECO:0000313" key="3">
    <source>
        <dbReference type="Proteomes" id="UP000007875"/>
    </source>
</evidence>
<organism evidence="2 3">
    <name type="scientific">Ciona savignyi</name>
    <name type="common">Pacific transparent sea squirt</name>
    <dbReference type="NCBI Taxonomy" id="51511"/>
    <lineage>
        <taxon>Eukaryota</taxon>
        <taxon>Metazoa</taxon>
        <taxon>Chordata</taxon>
        <taxon>Tunicata</taxon>
        <taxon>Ascidiacea</taxon>
        <taxon>Phlebobranchia</taxon>
        <taxon>Cionidae</taxon>
        <taxon>Ciona</taxon>
    </lineage>
</organism>
<keyword evidence="3" id="KW-1185">Reference proteome</keyword>